<dbReference type="Proteomes" id="UP000325763">
    <property type="component" value="Chromosome"/>
</dbReference>
<feature type="region of interest" description="Disordered" evidence="1">
    <location>
        <begin position="1"/>
        <end position="66"/>
    </location>
</feature>
<evidence type="ECO:0000256" key="1">
    <source>
        <dbReference type="SAM" id="MobiDB-lite"/>
    </source>
</evidence>
<evidence type="ECO:0000313" key="2">
    <source>
        <dbReference type="EMBL" id="QEV38676.1"/>
    </source>
</evidence>
<sequence length="66" mass="7226">MCVGGALPARRDRECRPKPRTRGARTTAPATRADRNGLGETGHHQPAVRNQKGRHSECDTDPVPVR</sequence>
<organism evidence="2 3">
    <name type="scientific">Streptomyces nodosus</name>
    <dbReference type="NCBI Taxonomy" id="40318"/>
    <lineage>
        <taxon>Bacteria</taxon>
        <taxon>Bacillati</taxon>
        <taxon>Actinomycetota</taxon>
        <taxon>Actinomycetes</taxon>
        <taxon>Kitasatosporales</taxon>
        <taxon>Streptomycetaceae</taxon>
        <taxon>Streptomyces</taxon>
    </lineage>
</organism>
<dbReference type="KEGG" id="snq:CP978_09025"/>
<dbReference type="EMBL" id="CP023747">
    <property type="protein sequence ID" value="QEV38676.1"/>
    <property type="molecule type" value="Genomic_DNA"/>
</dbReference>
<reference evidence="2 3" key="1">
    <citation type="submission" date="2017-09" db="EMBL/GenBank/DDBJ databases">
        <title>Streptomyces genome completion.</title>
        <authorList>
            <person name="Lee N."/>
            <person name="Cho B.-K."/>
        </authorList>
    </citation>
    <scope>NUCLEOTIDE SEQUENCE [LARGE SCALE GENOMIC DNA]</scope>
    <source>
        <strain evidence="2 3">ATCC 14899</strain>
    </source>
</reference>
<name>A0A5P2W367_9ACTN</name>
<protein>
    <submittedName>
        <fullName evidence="2">Uncharacterized protein</fullName>
    </submittedName>
</protein>
<gene>
    <name evidence="2" type="ORF">CP978_09025</name>
</gene>
<proteinExistence type="predicted"/>
<accession>A0A5P2W367</accession>
<dbReference type="AlphaFoldDB" id="A0A5P2W367"/>
<feature type="compositionally biased region" description="Basic and acidic residues" evidence="1">
    <location>
        <begin position="32"/>
        <end position="43"/>
    </location>
</feature>
<evidence type="ECO:0000313" key="3">
    <source>
        <dbReference type="Proteomes" id="UP000325763"/>
    </source>
</evidence>